<keyword evidence="1" id="KW-0812">Transmembrane</keyword>
<evidence type="ECO:0000313" key="3">
    <source>
        <dbReference type="Proteomes" id="UP000295678"/>
    </source>
</evidence>
<protein>
    <submittedName>
        <fullName evidence="2">DUF3095 family protein</fullName>
    </submittedName>
</protein>
<dbReference type="RefSeq" id="WP_165926914.1">
    <property type="nucleotide sequence ID" value="NZ_SMAK01000009.1"/>
</dbReference>
<proteinExistence type="predicted"/>
<dbReference type="InterPro" id="IPR021445">
    <property type="entry name" value="DUF3095"/>
</dbReference>
<feature type="transmembrane region" description="Helical" evidence="1">
    <location>
        <begin position="261"/>
        <end position="281"/>
    </location>
</feature>
<name>A0A4R3M9K5_9HYPH</name>
<reference evidence="2 3" key="1">
    <citation type="submission" date="2019-03" db="EMBL/GenBank/DDBJ databases">
        <title>Genomic Encyclopedia of Type Strains, Phase IV (KMG-IV): sequencing the most valuable type-strain genomes for metagenomic binning, comparative biology and taxonomic classification.</title>
        <authorList>
            <person name="Goeker M."/>
        </authorList>
    </citation>
    <scope>NUCLEOTIDE SEQUENCE [LARGE SCALE GENOMIC DNA]</scope>
    <source>
        <strain evidence="2 3">DSM 19345</strain>
    </source>
</reference>
<dbReference type="Pfam" id="PF11294">
    <property type="entry name" value="DUF3095"/>
    <property type="match status" value="1"/>
</dbReference>
<dbReference type="Proteomes" id="UP000295678">
    <property type="component" value="Unassembled WGS sequence"/>
</dbReference>
<organism evidence="2 3">
    <name type="scientific">Tepidamorphus gemmatus</name>
    <dbReference type="NCBI Taxonomy" id="747076"/>
    <lineage>
        <taxon>Bacteria</taxon>
        <taxon>Pseudomonadati</taxon>
        <taxon>Pseudomonadota</taxon>
        <taxon>Alphaproteobacteria</taxon>
        <taxon>Hyphomicrobiales</taxon>
        <taxon>Tepidamorphaceae</taxon>
        <taxon>Tepidamorphus</taxon>
    </lineage>
</organism>
<comment type="caution">
    <text evidence="2">The sequence shown here is derived from an EMBL/GenBank/DDBJ whole genome shotgun (WGS) entry which is preliminary data.</text>
</comment>
<evidence type="ECO:0000256" key="1">
    <source>
        <dbReference type="SAM" id="Phobius"/>
    </source>
</evidence>
<sequence length="389" mass="40905">MTTNDLDFYRSIPILERFEDVGDGQRYTPLPPGWIIGVADVRNSTQAIAEGRYKAVNMVGASVIAALMNALATRDFPFVFGGDGAAVALPGTMGAAAGAAMASVRRYAAEALDLDLRVGTIGVDAIRAAGHDVRIARFGVSPDVAFALFSGNGLNWAEEQLKAGLITLPEAAPGAWPDLAGLSCRWEPIAARNGRILSILVRPAPGAPADAFAALVSRISAIVEAAPDRGNPVSPTTLRWRFPPGGLGIEARSGKGRLGVAIAYVRLLALSLMAAVVFLAGRKLGDFDPERYKTVTARNSDFRKFDDGLRMTVDADAGVEARLRAELEEAAARGIAQYGLHAQDAALMTCLVPSLTRDDHIHFIDGAAGGYARAAAMLKQQASMPPAAA</sequence>
<gene>
    <name evidence="2" type="ORF">EDC22_10983</name>
</gene>
<evidence type="ECO:0000313" key="2">
    <source>
        <dbReference type="EMBL" id="TCT08407.1"/>
    </source>
</evidence>
<accession>A0A4R3M9K5</accession>
<keyword evidence="3" id="KW-1185">Reference proteome</keyword>
<keyword evidence="1" id="KW-0472">Membrane</keyword>
<dbReference type="EMBL" id="SMAK01000009">
    <property type="protein sequence ID" value="TCT08407.1"/>
    <property type="molecule type" value="Genomic_DNA"/>
</dbReference>
<dbReference type="AlphaFoldDB" id="A0A4R3M9K5"/>
<keyword evidence="1" id="KW-1133">Transmembrane helix</keyword>